<name>A0A8D8Z910_9HEMI</name>
<accession>A0A8D8Z910</accession>
<organism evidence="1">
    <name type="scientific">Cacopsylla melanoneura</name>
    <dbReference type="NCBI Taxonomy" id="428564"/>
    <lineage>
        <taxon>Eukaryota</taxon>
        <taxon>Metazoa</taxon>
        <taxon>Ecdysozoa</taxon>
        <taxon>Arthropoda</taxon>
        <taxon>Hexapoda</taxon>
        <taxon>Insecta</taxon>
        <taxon>Pterygota</taxon>
        <taxon>Neoptera</taxon>
        <taxon>Paraneoptera</taxon>
        <taxon>Hemiptera</taxon>
        <taxon>Sternorrhyncha</taxon>
        <taxon>Psylloidea</taxon>
        <taxon>Psyllidae</taxon>
        <taxon>Psyllinae</taxon>
        <taxon>Cacopsylla</taxon>
    </lineage>
</organism>
<reference evidence="1" key="1">
    <citation type="submission" date="2021-05" db="EMBL/GenBank/DDBJ databases">
        <authorList>
            <person name="Alioto T."/>
            <person name="Alioto T."/>
            <person name="Gomez Garrido J."/>
        </authorList>
    </citation>
    <scope>NUCLEOTIDE SEQUENCE</scope>
</reference>
<proteinExistence type="predicted"/>
<sequence>MTVHIKSMQANRVLAPLDLSSGFLSRMFLVPKGDGSTRPVLNLKRLNLSLSPPEVSAGKPLQNPLLPPTRGFLDQARPFTGLFPRTCKESSPEVLSPVLQ</sequence>
<dbReference type="EMBL" id="HBUF01446896">
    <property type="protein sequence ID" value="CAG6743359.1"/>
    <property type="molecule type" value="Transcribed_RNA"/>
</dbReference>
<evidence type="ECO:0000313" key="1">
    <source>
        <dbReference type="EMBL" id="CAG6743358.1"/>
    </source>
</evidence>
<protein>
    <submittedName>
        <fullName evidence="1">Uncharacterized protein</fullName>
    </submittedName>
</protein>
<dbReference type="EMBL" id="HBUF01446895">
    <property type="protein sequence ID" value="CAG6743358.1"/>
    <property type="molecule type" value="Transcribed_RNA"/>
</dbReference>
<dbReference type="AlphaFoldDB" id="A0A8D8Z910"/>